<dbReference type="InterPro" id="IPR029052">
    <property type="entry name" value="Metallo-depent_PP-like"/>
</dbReference>
<dbReference type="PROSITE" id="PS00786">
    <property type="entry name" value="5_NUCLEOTIDASE_2"/>
    <property type="match status" value="1"/>
</dbReference>
<evidence type="ECO:0000256" key="1">
    <source>
        <dbReference type="ARBA" id="ARBA00006654"/>
    </source>
</evidence>
<dbReference type="KEGG" id="pars:DRW48_12085"/>
<dbReference type="CDD" id="cd07409">
    <property type="entry name" value="MPP_CD73_N"/>
    <property type="match status" value="1"/>
</dbReference>
<evidence type="ECO:0000259" key="8">
    <source>
        <dbReference type="Pfam" id="PF02872"/>
    </source>
</evidence>
<dbReference type="PRINTS" id="PR01607">
    <property type="entry name" value="APYRASEFAMLY"/>
</dbReference>
<feature type="domain" description="Calcineurin-like phosphoesterase" evidence="7">
    <location>
        <begin position="25"/>
        <end position="246"/>
    </location>
</feature>
<evidence type="ECO:0000256" key="6">
    <source>
        <dbReference type="RuleBase" id="RU362119"/>
    </source>
</evidence>
<accession>A0A344PLT1</accession>
<keyword evidence="3 6" id="KW-0732">Signal</keyword>
<dbReference type="RefSeq" id="WP_114076653.1">
    <property type="nucleotide sequence ID" value="NZ_CP030918.1"/>
</dbReference>
<dbReference type="InterPro" id="IPR008334">
    <property type="entry name" value="5'-Nucleotdase_C"/>
</dbReference>
<dbReference type="EMBL" id="CP030918">
    <property type="protein sequence ID" value="AXC50336.1"/>
    <property type="molecule type" value="Genomic_DNA"/>
</dbReference>
<dbReference type="PROSITE" id="PS00785">
    <property type="entry name" value="5_NUCLEOTIDASE_1"/>
    <property type="match status" value="1"/>
</dbReference>
<feature type="domain" description="5'-Nucleotidase C-terminal" evidence="8">
    <location>
        <begin position="337"/>
        <end position="494"/>
    </location>
</feature>
<dbReference type="SUPFAM" id="SSF55816">
    <property type="entry name" value="5'-nucleotidase (syn. UDP-sugar hydrolase), C-terminal domain"/>
    <property type="match status" value="1"/>
</dbReference>
<dbReference type="InterPro" id="IPR004843">
    <property type="entry name" value="Calcineurin-like_PHP"/>
</dbReference>
<sequence length="533" mass="55936">MIRLLASTAVFALLGSAAQADYVLHVLHTNDLHSRIEQINDKDSTCDAESDAKGECFGGVARVAAKARELRDQIKAEGGNAILIDAGDQYQGSLFYTTYKGADTVEFMNAIGYDAMAVGNHEFDDGPEGLAVLLNGAKFPVLSGNLDVSQSNILKDKLKDTVVLDVGGQKIGLVSALAMDTPETSSPGASVIFQDDLDSLKGDVQALTDEGVNKIIALTHVGYLRDQDIAAQVPGLDAVVGGHSHTLLGGMEGAAGPYPTMVKGPDGTEVPVVTAYSYSKYLGHLILTFDDSGKLLKAEGAPALLDASVKPDEAIAARVKEMAAPIEALRNKQVAETAAPIDGGRETCRAKECEMGDLVADAMLDRVKGQGVTIAIQNGGGLRASIDAGPMTMGEVYSVLPFQNTLSTFEAPGSSVLAALENGASQYEEAAGRFAQVAGLKYTVDPKAEVGKRISDVQVQAADGSWGPISPSADYKIVTNNYMRGGGDGYKMFATDGKNAYDYGPDLAEVLADYVSKLGPDYAPKLDGRITVK</sequence>
<evidence type="ECO:0000256" key="4">
    <source>
        <dbReference type="ARBA" id="ARBA00022741"/>
    </source>
</evidence>
<dbReference type="GO" id="GO:0000166">
    <property type="term" value="F:nucleotide binding"/>
    <property type="evidence" value="ECO:0007669"/>
    <property type="project" value="UniProtKB-KW"/>
</dbReference>
<dbReference type="InterPro" id="IPR006179">
    <property type="entry name" value="5_nucleotidase/apyrase"/>
</dbReference>
<protein>
    <submittedName>
        <fullName evidence="9">Multifunctional 2',3'-cyclic-nucleotide 2'-phosphodiesterase/5'-nucleotidase/3'-nucleotidase</fullName>
    </submittedName>
</protein>
<dbReference type="GO" id="GO:0009166">
    <property type="term" value="P:nucleotide catabolic process"/>
    <property type="evidence" value="ECO:0007669"/>
    <property type="project" value="InterPro"/>
</dbReference>
<feature type="chain" id="PRO_5016485898" evidence="6">
    <location>
        <begin position="21"/>
        <end position="533"/>
    </location>
</feature>
<comment type="similarity">
    <text evidence="1 6">Belongs to the 5'-nucleotidase family.</text>
</comment>
<evidence type="ECO:0000259" key="7">
    <source>
        <dbReference type="Pfam" id="PF00149"/>
    </source>
</evidence>
<evidence type="ECO:0000256" key="3">
    <source>
        <dbReference type="ARBA" id="ARBA00022729"/>
    </source>
</evidence>
<dbReference type="InterPro" id="IPR036907">
    <property type="entry name" value="5'-Nucleotdase_C_sf"/>
</dbReference>
<keyword evidence="5 6" id="KW-0378">Hydrolase</keyword>
<dbReference type="Pfam" id="PF00149">
    <property type="entry name" value="Metallophos"/>
    <property type="match status" value="1"/>
</dbReference>
<name>A0A344PLT1_9RHOB</name>
<evidence type="ECO:0000313" key="9">
    <source>
        <dbReference type="EMBL" id="AXC50336.1"/>
    </source>
</evidence>
<feature type="signal peptide" evidence="6">
    <location>
        <begin position="1"/>
        <end position="20"/>
    </location>
</feature>
<keyword evidence="10" id="KW-1185">Reference proteome</keyword>
<dbReference type="Gene3D" id="3.60.21.10">
    <property type="match status" value="1"/>
</dbReference>
<evidence type="ECO:0000313" key="10">
    <source>
        <dbReference type="Proteomes" id="UP000252023"/>
    </source>
</evidence>
<dbReference type="InterPro" id="IPR006146">
    <property type="entry name" value="5'-Nucleotdase_CS"/>
</dbReference>
<proteinExistence type="inferred from homology"/>
<dbReference type="SUPFAM" id="SSF56300">
    <property type="entry name" value="Metallo-dependent phosphatases"/>
    <property type="match status" value="1"/>
</dbReference>
<dbReference type="GO" id="GO:0046872">
    <property type="term" value="F:metal ion binding"/>
    <property type="evidence" value="ECO:0007669"/>
    <property type="project" value="UniProtKB-KW"/>
</dbReference>
<dbReference type="AlphaFoldDB" id="A0A344PLT1"/>
<reference evidence="10" key="1">
    <citation type="submission" date="2018-07" db="EMBL/GenBank/DDBJ databases">
        <title>Genome sequencing of Paracoccus sp. SC2-6.</title>
        <authorList>
            <person name="Heo J."/>
            <person name="Kim S.-J."/>
            <person name="Kwon S.-W."/>
        </authorList>
    </citation>
    <scope>NUCLEOTIDE SEQUENCE [LARGE SCALE GENOMIC DNA]</scope>
    <source>
        <strain evidence="10">SC2-6</strain>
    </source>
</reference>
<dbReference type="OrthoDB" id="9803927at2"/>
<dbReference type="Pfam" id="PF02872">
    <property type="entry name" value="5_nucleotid_C"/>
    <property type="match status" value="1"/>
</dbReference>
<dbReference type="GO" id="GO:0016788">
    <property type="term" value="F:hydrolase activity, acting on ester bonds"/>
    <property type="evidence" value="ECO:0007669"/>
    <property type="project" value="InterPro"/>
</dbReference>
<gene>
    <name evidence="9" type="ORF">DRW48_12085</name>
</gene>
<evidence type="ECO:0000256" key="2">
    <source>
        <dbReference type="ARBA" id="ARBA00022723"/>
    </source>
</evidence>
<dbReference type="FunFam" id="3.60.21.10:FF:000020">
    <property type="entry name" value="NT5E isoform 4"/>
    <property type="match status" value="1"/>
</dbReference>
<dbReference type="Gene3D" id="3.90.780.10">
    <property type="entry name" value="5'-Nucleotidase, C-terminal domain"/>
    <property type="match status" value="1"/>
</dbReference>
<dbReference type="Proteomes" id="UP000252023">
    <property type="component" value="Chromosome"/>
</dbReference>
<keyword evidence="2" id="KW-0479">Metal-binding</keyword>
<keyword evidence="4 6" id="KW-0547">Nucleotide-binding</keyword>
<dbReference type="PANTHER" id="PTHR11575">
    <property type="entry name" value="5'-NUCLEOTIDASE-RELATED"/>
    <property type="match status" value="1"/>
</dbReference>
<dbReference type="PANTHER" id="PTHR11575:SF24">
    <property type="entry name" value="5'-NUCLEOTIDASE"/>
    <property type="match status" value="1"/>
</dbReference>
<evidence type="ECO:0000256" key="5">
    <source>
        <dbReference type="ARBA" id="ARBA00022801"/>
    </source>
</evidence>
<organism evidence="9 10">
    <name type="scientific">Paracoccus suum</name>
    <dbReference type="NCBI Taxonomy" id="2259340"/>
    <lineage>
        <taxon>Bacteria</taxon>
        <taxon>Pseudomonadati</taxon>
        <taxon>Pseudomonadota</taxon>
        <taxon>Alphaproteobacteria</taxon>
        <taxon>Rhodobacterales</taxon>
        <taxon>Paracoccaceae</taxon>
        <taxon>Paracoccus</taxon>
    </lineage>
</organism>